<keyword evidence="2" id="KW-1133">Transmembrane helix</keyword>
<sequence>MTQPPNGWGNQPPPPPQGGWQPPPGQQPPPGWGPMHQPYPGPPPKKGGALKWILGGVALLAVIAVTVVLTITLGGRDNNGNGGAGGNTASGSDSEFASANDTGPVTIITEDPTCAAWIPINNTLADAQKNGWLDRDPSIPATSWSPELRRQYQEVGQALTAAADQTEPLVKLTPHRVVRELYTQFNAYARAYADAIPNYNSPHDQFARTAGSTAAVLSGLCTAAEYGSGAARAPLVPEAPAPSNIAPAGDPAQPTRFLTEPDSVCPDWESAANEFIAHSAAWRRTPSDVPAGQWSDEQKKLTDEVVPVMRESADTFASLGQRSGNPILQDFALLVAQYRRAFVQALPTYRPADKYLFDTTWRGMGMVASACKAAEIS</sequence>
<keyword evidence="4" id="KW-1185">Reference proteome</keyword>
<feature type="transmembrane region" description="Helical" evidence="2">
    <location>
        <begin position="52"/>
        <end position="73"/>
    </location>
</feature>
<proteinExistence type="predicted"/>
<reference evidence="3 4" key="1">
    <citation type="journal article" date="2021" name="Sci. Rep.">
        <title>Phenotypic and genomic hallmarks of a novel, potentially pathogenic rapidly growing Mycobacterium species related to the Mycobacterium fortuitum complex.</title>
        <authorList>
            <person name="Gharbi R."/>
            <person name="Khanna V."/>
            <person name="Frigui W."/>
            <person name="Mhenni B."/>
            <person name="Brosch R."/>
            <person name="Mardassi H."/>
        </authorList>
    </citation>
    <scope>NUCLEOTIDE SEQUENCE [LARGE SCALE GENOMIC DNA]</scope>
    <source>
        <strain evidence="3 4">TNTM28</strain>
    </source>
</reference>
<gene>
    <name evidence="3" type="ORF">FR943_03570</name>
</gene>
<accession>A0ABS6KH79</accession>
<dbReference type="Proteomes" id="UP000812982">
    <property type="component" value="Unassembled WGS sequence"/>
</dbReference>
<organism evidence="3 4">
    <name type="scientific">[Mycobacterium] fortunisiensis</name>
    <dbReference type="NCBI Taxonomy" id="2600579"/>
    <lineage>
        <taxon>Bacteria</taxon>
        <taxon>Bacillati</taxon>
        <taxon>Actinomycetota</taxon>
        <taxon>Actinomycetes</taxon>
        <taxon>Mycobacteriales</taxon>
        <taxon>Mycobacteriaceae</taxon>
        <taxon>Mycolicibacterium</taxon>
    </lineage>
</organism>
<evidence type="ECO:0000313" key="3">
    <source>
        <dbReference type="EMBL" id="MBU9762933.1"/>
    </source>
</evidence>
<name>A0ABS6KH79_9MYCO</name>
<keyword evidence="2" id="KW-0812">Transmembrane</keyword>
<evidence type="ECO:0000256" key="1">
    <source>
        <dbReference type="SAM" id="MobiDB-lite"/>
    </source>
</evidence>
<feature type="compositionally biased region" description="Pro residues" evidence="1">
    <location>
        <begin position="11"/>
        <end position="43"/>
    </location>
</feature>
<evidence type="ECO:0000313" key="4">
    <source>
        <dbReference type="Proteomes" id="UP000812982"/>
    </source>
</evidence>
<evidence type="ECO:0000256" key="2">
    <source>
        <dbReference type="SAM" id="Phobius"/>
    </source>
</evidence>
<dbReference type="EMBL" id="VOMB01000004">
    <property type="protein sequence ID" value="MBU9762933.1"/>
    <property type="molecule type" value="Genomic_DNA"/>
</dbReference>
<keyword evidence="2" id="KW-0472">Membrane</keyword>
<comment type="caution">
    <text evidence="3">The sequence shown here is derived from an EMBL/GenBank/DDBJ whole genome shotgun (WGS) entry which is preliminary data.</text>
</comment>
<feature type="region of interest" description="Disordered" evidence="1">
    <location>
        <begin position="1"/>
        <end position="43"/>
    </location>
</feature>
<feature type="region of interest" description="Disordered" evidence="1">
    <location>
        <begin position="73"/>
        <end position="101"/>
    </location>
</feature>
<protein>
    <submittedName>
        <fullName evidence="3">Uncharacterized protein</fullName>
    </submittedName>
</protein>
<feature type="compositionally biased region" description="Low complexity" evidence="1">
    <location>
        <begin position="1"/>
        <end position="10"/>
    </location>
</feature>